<comment type="similarity">
    <text evidence="1 7">Belongs to the cytochrome P450 family.</text>
</comment>
<dbReference type="Pfam" id="PF00067">
    <property type="entry name" value="p450"/>
    <property type="match status" value="1"/>
</dbReference>
<evidence type="ECO:0000256" key="2">
    <source>
        <dbReference type="ARBA" id="ARBA00022617"/>
    </source>
</evidence>
<dbReference type="CDD" id="cd11029">
    <property type="entry name" value="CYP107-like"/>
    <property type="match status" value="1"/>
</dbReference>
<dbReference type="PROSITE" id="PS00086">
    <property type="entry name" value="CYTOCHROME_P450"/>
    <property type="match status" value="1"/>
</dbReference>
<dbReference type="FunFam" id="1.10.630.10:FF:000018">
    <property type="entry name" value="Cytochrome P450 monooxygenase"/>
    <property type="match status" value="1"/>
</dbReference>
<keyword evidence="4 7" id="KW-0560">Oxidoreductase</keyword>
<evidence type="ECO:0000256" key="1">
    <source>
        <dbReference type="ARBA" id="ARBA00010617"/>
    </source>
</evidence>
<dbReference type="SUPFAM" id="SSF48264">
    <property type="entry name" value="Cytochrome P450"/>
    <property type="match status" value="1"/>
</dbReference>
<dbReference type="PRINTS" id="PR00385">
    <property type="entry name" value="P450"/>
</dbReference>
<dbReference type="InterPro" id="IPR002397">
    <property type="entry name" value="Cyt_P450_B"/>
</dbReference>
<keyword evidence="2 7" id="KW-0349">Heme</keyword>
<evidence type="ECO:0008006" key="10">
    <source>
        <dbReference type="Google" id="ProtNLM"/>
    </source>
</evidence>
<dbReference type="Gene3D" id="1.10.630.10">
    <property type="entry name" value="Cytochrome P450"/>
    <property type="match status" value="1"/>
</dbReference>
<dbReference type="PANTHER" id="PTHR46696">
    <property type="entry name" value="P450, PUTATIVE (EUROFUNG)-RELATED"/>
    <property type="match status" value="1"/>
</dbReference>
<dbReference type="GO" id="GO:0016705">
    <property type="term" value="F:oxidoreductase activity, acting on paired donors, with incorporation or reduction of molecular oxygen"/>
    <property type="evidence" value="ECO:0007669"/>
    <property type="project" value="InterPro"/>
</dbReference>
<name>A0A250IP99_9BACT</name>
<dbReference type="GO" id="GO:0004497">
    <property type="term" value="F:monooxygenase activity"/>
    <property type="evidence" value="ECO:0007669"/>
    <property type="project" value="UniProtKB-KW"/>
</dbReference>
<keyword evidence="9" id="KW-1185">Reference proteome</keyword>
<organism evidence="8 9">
    <name type="scientific">Melittangium boletus DSM 14713</name>
    <dbReference type="NCBI Taxonomy" id="1294270"/>
    <lineage>
        <taxon>Bacteria</taxon>
        <taxon>Pseudomonadati</taxon>
        <taxon>Myxococcota</taxon>
        <taxon>Myxococcia</taxon>
        <taxon>Myxococcales</taxon>
        <taxon>Cystobacterineae</taxon>
        <taxon>Archangiaceae</taxon>
        <taxon>Melittangium</taxon>
    </lineage>
</organism>
<evidence type="ECO:0000256" key="5">
    <source>
        <dbReference type="ARBA" id="ARBA00023004"/>
    </source>
</evidence>
<dbReference type="RefSeq" id="WP_095981584.1">
    <property type="nucleotide sequence ID" value="NZ_CP022163.1"/>
</dbReference>
<keyword evidence="5 7" id="KW-0408">Iron</keyword>
<evidence type="ECO:0000313" key="9">
    <source>
        <dbReference type="Proteomes" id="UP000217289"/>
    </source>
</evidence>
<dbReference type="InterPro" id="IPR036396">
    <property type="entry name" value="Cyt_P450_sf"/>
</dbReference>
<evidence type="ECO:0000313" key="8">
    <source>
        <dbReference type="EMBL" id="ATB33569.1"/>
    </source>
</evidence>
<dbReference type="OrthoDB" id="4511384at2"/>
<evidence type="ECO:0000256" key="4">
    <source>
        <dbReference type="ARBA" id="ARBA00023002"/>
    </source>
</evidence>
<dbReference type="InterPro" id="IPR001128">
    <property type="entry name" value="Cyt_P450"/>
</dbReference>
<keyword evidence="3 7" id="KW-0479">Metal-binding</keyword>
<dbReference type="GO" id="GO:0020037">
    <property type="term" value="F:heme binding"/>
    <property type="evidence" value="ECO:0007669"/>
    <property type="project" value="InterPro"/>
</dbReference>
<reference evidence="8 9" key="1">
    <citation type="submission" date="2017-06" db="EMBL/GenBank/DDBJ databases">
        <authorList>
            <person name="Kim H.J."/>
            <person name="Triplett B.A."/>
        </authorList>
    </citation>
    <scope>NUCLEOTIDE SEQUENCE [LARGE SCALE GENOMIC DNA]</scope>
    <source>
        <strain evidence="8 9">DSM 14713</strain>
    </source>
</reference>
<dbReference type="GO" id="GO:0005506">
    <property type="term" value="F:iron ion binding"/>
    <property type="evidence" value="ECO:0007669"/>
    <property type="project" value="InterPro"/>
</dbReference>
<gene>
    <name evidence="8" type="ORF">MEBOL_007067</name>
</gene>
<dbReference type="InterPro" id="IPR017972">
    <property type="entry name" value="Cyt_P450_CS"/>
</dbReference>
<dbReference type="EMBL" id="CP022163">
    <property type="protein sequence ID" value="ATB33569.1"/>
    <property type="molecule type" value="Genomic_DNA"/>
</dbReference>
<dbReference type="PANTHER" id="PTHR46696:SF1">
    <property type="entry name" value="CYTOCHROME P450 YJIB-RELATED"/>
    <property type="match status" value="1"/>
</dbReference>
<keyword evidence="6 7" id="KW-0503">Monooxygenase</keyword>
<evidence type="ECO:0000256" key="7">
    <source>
        <dbReference type="RuleBase" id="RU000461"/>
    </source>
</evidence>
<dbReference type="KEGG" id="mbd:MEBOL_007067"/>
<evidence type="ECO:0000256" key="3">
    <source>
        <dbReference type="ARBA" id="ARBA00022723"/>
    </source>
</evidence>
<dbReference type="Proteomes" id="UP000217289">
    <property type="component" value="Chromosome"/>
</dbReference>
<dbReference type="PRINTS" id="PR00359">
    <property type="entry name" value="BP450"/>
</dbReference>
<protein>
    <recommendedName>
        <fullName evidence="10">Cytochrome P450 hydroxylase</fullName>
    </recommendedName>
</protein>
<accession>A0A250IP99</accession>
<evidence type="ECO:0000256" key="6">
    <source>
        <dbReference type="ARBA" id="ARBA00023033"/>
    </source>
</evidence>
<dbReference type="AlphaFoldDB" id="A0A250IP99"/>
<sequence>MQPQAMWSPENLRNPYPFYAALRESAPVHVLAAFGGTHAITRYDDIAPILKNPALFSSQRIAPGLHLPKEVGEQARRFFRAQNNLIASDPPQHTRLRTLVSKAFTPRRVAEMEPRIRAITRQLLESMLAHEEFDLMAELAVPLPVIVISEMLGVEPERRQDFKRWSDHVVQTVALSQGKLDPGPILQSLEQLHAYLEETIERRRREPQDDLISALVEAAEGFLEVEDLISFTRLLLVAGNETTTNLLGNALVSLLRAPSELARLQATPTLVPSAIEETLRYEGPVQSLMRMTTQDTQIAGHPIPEGTRLFLVLAAANRDPRRFKEPERFDITREDQGQLAFGHGVHFCLGAPLARLEARVALEELLPRVRQLAFASGQEHDIDWGESFLLRGPRRLRLRAERCPSPLPK</sequence>
<proteinExistence type="inferred from homology"/>